<name>A0AAV3AL01_PYXAD</name>
<dbReference type="EMBL" id="DYDO01000004">
    <property type="protein sequence ID" value="DBA27297.1"/>
    <property type="molecule type" value="Genomic_DNA"/>
</dbReference>
<reference evidence="1" key="1">
    <citation type="thesis" date="2020" institute="ProQuest LLC" country="789 East Eisenhower Parkway, Ann Arbor, MI, USA">
        <title>Comparative Genomics and Chromosome Evolution.</title>
        <authorList>
            <person name="Mudd A.B."/>
        </authorList>
    </citation>
    <scope>NUCLEOTIDE SEQUENCE</scope>
    <source>
        <strain evidence="1">1538</strain>
        <tissue evidence="1">Blood</tissue>
    </source>
</reference>
<sequence length="98" mass="11484">MLLLFKICFYPLRYHRDFELSSLVKWNNCTHNLEDGLPAIALCSFQNLLNFNLFILQGRRIVMLRPLDLPDPKMGKKKIALSKFTWTPSNFANVTFSF</sequence>
<dbReference type="AlphaFoldDB" id="A0AAV3AL01"/>
<keyword evidence="2" id="KW-1185">Reference proteome</keyword>
<organism evidence="1 2">
    <name type="scientific">Pyxicephalus adspersus</name>
    <name type="common">African bullfrog</name>
    <dbReference type="NCBI Taxonomy" id="30357"/>
    <lineage>
        <taxon>Eukaryota</taxon>
        <taxon>Metazoa</taxon>
        <taxon>Chordata</taxon>
        <taxon>Craniata</taxon>
        <taxon>Vertebrata</taxon>
        <taxon>Euteleostomi</taxon>
        <taxon>Amphibia</taxon>
        <taxon>Batrachia</taxon>
        <taxon>Anura</taxon>
        <taxon>Neobatrachia</taxon>
        <taxon>Ranoidea</taxon>
        <taxon>Pyxicephalidae</taxon>
        <taxon>Pyxicephalinae</taxon>
        <taxon>Pyxicephalus</taxon>
    </lineage>
</organism>
<protein>
    <submittedName>
        <fullName evidence="1">Uncharacterized protein</fullName>
    </submittedName>
</protein>
<evidence type="ECO:0000313" key="2">
    <source>
        <dbReference type="Proteomes" id="UP001181693"/>
    </source>
</evidence>
<dbReference type="Proteomes" id="UP001181693">
    <property type="component" value="Unassembled WGS sequence"/>
</dbReference>
<accession>A0AAV3AL01</accession>
<gene>
    <name evidence="1" type="ORF">GDO54_011459</name>
</gene>
<proteinExistence type="predicted"/>
<evidence type="ECO:0000313" key="1">
    <source>
        <dbReference type="EMBL" id="DBA27297.1"/>
    </source>
</evidence>
<comment type="caution">
    <text evidence="1">The sequence shown here is derived from an EMBL/GenBank/DDBJ whole genome shotgun (WGS) entry which is preliminary data.</text>
</comment>